<dbReference type="InterPro" id="IPR038610">
    <property type="entry name" value="FliK-like_C_sf"/>
</dbReference>
<evidence type="ECO:0000256" key="2">
    <source>
        <dbReference type="ARBA" id="ARBA00009149"/>
    </source>
</evidence>
<evidence type="ECO:0000313" key="7">
    <source>
        <dbReference type="Proteomes" id="UP000189369"/>
    </source>
</evidence>
<sequence length="415" mass="43296">MNAILLSGLDGSAKGGPSTLLDAKTTQSTSSFAQLLGQETAQIDAALEQQLTALGLDAHAVMDALRAAGLNPNALFPTWHTTSATGSDLTAFLKDQGLDVAALRKPTAAGLVLDSDQLGRHENELAAATSPDALAFIQNTLFIAQESFHLRTGAGAAHGVSNALSPAMLAKLNHKAGVIAQHNEAKHGVTTGLDSEKASLKGTAFSGRLSTEAEPFIALNSQDFTRSSSLQTGAEFHLQLANSSHKSAASQIAFNAAPTYSAHIATPVTHSQWSQDLGRVMVTLTQQAQHTGPQNAEIRLDPPELGPMRIVLSITDNIANATIFAAHAQTRLTLEHALPQLQQQLAQSGLSLGEANVSDHGFGGQAHQDSSSANQTGAQPFSLSNGTGHSDSALLSEPHDATQRRTPDAIIDTFA</sequence>
<dbReference type="InterPro" id="IPR052563">
    <property type="entry name" value="FliK"/>
</dbReference>
<evidence type="ECO:0000259" key="5">
    <source>
        <dbReference type="Pfam" id="PF02120"/>
    </source>
</evidence>
<evidence type="ECO:0000256" key="1">
    <source>
        <dbReference type="ARBA" id="ARBA00003944"/>
    </source>
</evidence>
<dbReference type="GO" id="GO:0009424">
    <property type="term" value="C:bacterial-type flagellum hook"/>
    <property type="evidence" value="ECO:0007669"/>
    <property type="project" value="InterPro"/>
</dbReference>
<reference evidence="6 7" key="1">
    <citation type="submission" date="2017-01" db="EMBL/GenBank/DDBJ databases">
        <title>Complete Genome Sequence of Paenalcaligenes hominis, Isolated from a paraplegic Patient with neurogenic bladder.</title>
        <authorList>
            <person name="Mukhopadhyay R."/>
            <person name="Joaquin J."/>
            <person name="Hogue R."/>
            <person name="Kilaru A."/>
            <person name="Jospin G."/>
            <person name="Mars K."/>
            <person name="Eisen J.A."/>
            <person name="Chaturvedi V."/>
        </authorList>
    </citation>
    <scope>NUCLEOTIDE SEQUENCE [LARGE SCALE GENOMIC DNA]</scope>
    <source>
        <strain evidence="6 7">15S00501</strain>
    </source>
</reference>
<organism evidence="6 7">
    <name type="scientific">Paenalcaligenes hominis</name>
    <dbReference type="NCBI Taxonomy" id="643674"/>
    <lineage>
        <taxon>Bacteria</taxon>
        <taxon>Pseudomonadati</taxon>
        <taxon>Pseudomonadota</taxon>
        <taxon>Betaproteobacteria</taxon>
        <taxon>Burkholderiales</taxon>
        <taxon>Alcaligenaceae</taxon>
        <taxon>Paenalcaligenes</taxon>
    </lineage>
</organism>
<proteinExistence type="inferred from homology"/>
<dbReference type="InterPro" id="IPR001635">
    <property type="entry name" value="Flag_hook_Flik"/>
</dbReference>
<feature type="compositionally biased region" description="Polar residues" evidence="4">
    <location>
        <begin position="367"/>
        <end position="390"/>
    </location>
</feature>
<dbReference type="Gene3D" id="3.30.750.140">
    <property type="match status" value="1"/>
</dbReference>
<dbReference type="InterPro" id="IPR021136">
    <property type="entry name" value="Flagellar_hook_control-like_C"/>
</dbReference>
<dbReference type="EMBL" id="CP019697">
    <property type="protein sequence ID" value="AQS50353.1"/>
    <property type="molecule type" value="Genomic_DNA"/>
</dbReference>
<gene>
    <name evidence="6" type="ORF">PAEH1_00200</name>
</gene>
<dbReference type="PANTHER" id="PTHR37533:SF2">
    <property type="entry name" value="FLAGELLAR HOOK-LENGTH CONTROL PROTEIN"/>
    <property type="match status" value="1"/>
</dbReference>
<evidence type="ECO:0000313" key="6">
    <source>
        <dbReference type="EMBL" id="AQS50353.1"/>
    </source>
</evidence>
<protein>
    <recommendedName>
        <fullName evidence="5">Flagellar hook-length control protein-like C-terminal domain-containing protein</fullName>
    </recommendedName>
</protein>
<evidence type="ECO:0000256" key="3">
    <source>
        <dbReference type="ARBA" id="ARBA00022795"/>
    </source>
</evidence>
<feature type="domain" description="Flagellar hook-length control protein-like C-terminal" evidence="5">
    <location>
        <begin position="286"/>
        <end position="364"/>
    </location>
</feature>
<dbReference type="STRING" id="643674.PAEH1_00200"/>
<dbReference type="PANTHER" id="PTHR37533">
    <property type="entry name" value="FLAGELLAR HOOK-LENGTH CONTROL PROTEIN"/>
    <property type="match status" value="1"/>
</dbReference>
<name>A0A1U9JX31_9BURK</name>
<dbReference type="GO" id="GO:0044780">
    <property type="term" value="P:bacterial-type flagellum assembly"/>
    <property type="evidence" value="ECO:0007669"/>
    <property type="project" value="InterPro"/>
</dbReference>
<comment type="similarity">
    <text evidence="2">Belongs to the FliK family.</text>
</comment>
<dbReference type="AlphaFoldDB" id="A0A1U9JX31"/>
<keyword evidence="3" id="KW-1005">Bacterial flagellum biogenesis</keyword>
<comment type="function">
    <text evidence="1">Controls the length of the flagellar hook.</text>
</comment>
<dbReference type="CDD" id="cd17470">
    <property type="entry name" value="T3SS_Flik_C"/>
    <property type="match status" value="1"/>
</dbReference>
<feature type="region of interest" description="Disordered" evidence="4">
    <location>
        <begin position="356"/>
        <end position="415"/>
    </location>
</feature>
<dbReference type="Pfam" id="PF02120">
    <property type="entry name" value="Flg_hook"/>
    <property type="match status" value="1"/>
</dbReference>
<dbReference type="Proteomes" id="UP000189369">
    <property type="component" value="Chromosome"/>
</dbReference>
<evidence type="ECO:0000256" key="4">
    <source>
        <dbReference type="SAM" id="MobiDB-lite"/>
    </source>
</evidence>
<dbReference type="KEGG" id="phn:PAEH1_00200"/>
<dbReference type="PRINTS" id="PR01007">
    <property type="entry name" value="FLGHOOKFLIK"/>
</dbReference>
<feature type="compositionally biased region" description="Basic and acidic residues" evidence="4">
    <location>
        <begin position="397"/>
        <end position="407"/>
    </location>
</feature>
<accession>A0A1U9JX31</accession>
<dbReference type="OrthoDB" id="8679885at2"/>